<feature type="region of interest" description="Disordered" evidence="2">
    <location>
        <begin position="84"/>
        <end position="107"/>
    </location>
</feature>
<dbReference type="Proteomes" id="UP000467840">
    <property type="component" value="Chromosome 3"/>
</dbReference>
<evidence type="ECO:0000313" key="4">
    <source>
        <dbReference type="EMBL" id="KAF2286950.1"/>
    </source>
</evidence>
<keyword evidence="5" id="KW-1185">Reference proteome</keyword>
<sequence>MAGRPISLSTCLATAFGSVGGVGGGGIFVPMLTMIIGFDPKSATAISRSEHLSKHTSRVLIPGRKKTTLKEKAAESLVPTGGNEQVEYSQLPGGPSKSPHQKDTKEREDKLITRVFTLATELYTHLLHNILAIEPIAGRKRIASKGDEGMNWKAHKLLGFFACGLLAGIVGGLLGLGGGICYGSTIFGAGNPSSGDKCHSCVWDDLLIIHVVVEYYLLNRFPIPYALYFTVVATIAAFMGQHIINKLIAMTGRASLIIYVPAFTIFVSALSLGGVGIST</sequence>
<feature type="transmembrane region" description="Helical" evidence="3">
    <location>
        <begin position="256"/>
        <end position="277"/>
    </location>
</feature>
<accession>A0A6A6KDF5</accession>
<feature type="transmembrane region" description="Helical" evidence="3">
    <location>
        <begin position="157"/>
        <end position="187"/>
    </location>
</feature>
<evidence type="ECO:0000256" key="3">
    <source>
        <dbReference type="SAM" id="Phobius"/>
    </source>
</evidence>
<feature type="transmembrane region" description="Helical" evidence="3">
    <location>
        <begin position="225"/>
        <end position="244"/>
    </location>
</feature>
<evidence type="ECO:0000256" key="1">
    <source>
        <dbReference type="ARBA" id="ARBA00009142"/>
    </source>
</evidence>
<dbReference type="GO" id="GO:0016567">
    <property type="term" value="P:protein ubiquitination"/>
    <property type="evidence" value="ECO:0007669"/>
    <property type="project" value="TreeGrafter"/>
</dbReference>
<dbReference type="PANTHER" id="PTHR14255:SF46">
    <property type="entry name" value="SULFITE EXPORTER TAUE_SAFE"/>
    <property type="match status" value="1"/>
</dbReference>
<reference evidence="4 5" key="1">
    <citation type="journal article" date="2020" name="Mol. Plant">
        <title>The Chromosome-Based Rubber Tree Genome Provides New Insights into Spurge Genome Evolution and Rubber Biosynthesis.</title>
        <authorList>
            <person name="Liu J."/>
            <person name="Shi C."/>
            <person name="Shi C.C."/>
            <person name="Li W."/>
            <person name="Zhang Q.J."/>
            <person name="Zhang Y."/>
            <person name="Li K."/>
            <person name="Lu H.F."/>
            <person name="Shi C."/>
            <person name="Zhu S.T."/>
            <person name="Xiao Z.Y."/>
            <person name="Nan H."/>
            <person name="Yue Y."/>
            <person name="Zhu X.G."/>
            <person name="Wu Y."/>
            <person name="Hong X.N."/>
            <person name="Fan G.Y."/>
            <person name="Tong Y."/>
            <person name="Zhang D."/>
            <person name="Mao C.L."/>
            <person name="Liu Y.L."/>
            <person name="Hao S.J."/>
            <person name="Liu W.Q."/>
            <person name="Lv M.Q."/>
            <person name="Zhang H.B."/>
            <person name="Liu Y."/>
            <person name="Hu-Tang G.R."/>
            <person name="Wang J.P."/>
            <person name="Wang J.H."/>
            <person name="Sun Y.H."/>
            <person name="Ni S.B."/>
            <person name="Chen W.B."/>
            <person name="Zhang X.C."/>
            <person name="Jiao Y.N."/>
            <person name="Eichler E.E."/>
            <person name="Li G.H."/>
            <person name="Liu X."/>
            <person name="Gao L.Z."/>
        </authorList>
    </citation>
    <scope>NUCLEOTIDE SEQUENCE [LARGE SCALE GENOMIC DNA]</scope>
    <source>
        <strain evidence="5">cv. GT1</strain>
        <tissue evidence="4">Leaf</tissue>
    </source>
</reference>
<gene>
    <name evidence="4" type="ORF">GH714_036137</name>
</gene>
<comment type="caution">
    <text evidence="4">The sequence shown here is derived from an EMBL/GenBank/DDBJ whole genome shotgun (WGS) entry which is preliminary data.</text>
</comment>
<proteinExistence type="inferred from homology"/>
<organism evidence="4 5">
    <name type="scientific">Hevea brasiliensis</name>
    <name type="common">Para rubber tree</name>
    <name type="synonym">Siphonia brasiliensis</name>
    <dbReference type="NCBI Taxonomy" id="3981"/>
    <lineage>
        <taxon>Eukaryota</taxon>
        <taxon>Viridiplantae</taxon>
        <taxon>Streptophyta</taxon>
        <taxon>Embryophyta</taxon>
        <taxon>Tracheophyta</taxon>
        <taxon>Spermatophyta</taxon>
        <taxon>Magnoliopsida</taxon>
        <taxon>eudicotyledons</taxon>
        <taxon>Gunneridae</taxon>
        <taxon>Pentapetalae</taxon>
        <taxon>rosids</taxon>
        <taxon>fabids</taxon>
        <taxon>Malpighiales</taxon>
        <taxon>Euphorbiaceae</taxon>
        <taxon>Crotonoideae</taxon>
        <taxon>Micrandreae</taxon>
        <taxon>Hevea</taxon>
    </lineage>
</organism>
<dbReference type="AlphaFoldDB" id="A0A6A6KDF5"/>
<evidence type="ECO:0000256" key="2">
    <source>
        <dbReference type="SAM" id="MobiDB-lite"/>
    </source>
</evidence>
<dbReference type="GO" id="GO:0031464">
    <property type="term" value="C:Cul4A-RING E3 ubiquitin ligase complex"/>
    <property type="evidence" value="ECO:0007669"/>
    <property type="project" value="TreeGrafter"/>
</dbReference>
<dbReference type="EMBL" id="JAAGAX010000017">
    <property type="protein sequence ID" value="KAF2286950.1"/>
    <property type="molecule type" value="Genomic_DNA"/>
</dbReference>
<dbReference type="PANTHER" id="PTHR14255">
    <property type="entry name" value="CEREBLON"/>
    <property type="match status" value="1"/>
</dbReference>
<evidence type="ECO:0008006" key="6">
    <source>
        <dbReference type="Google" id="ProtNLM"/>
    </source>
</evidence>
<feature type="transmembrane region" description="Helical" evidence="3">
    <location>
        <begin position="12"/>
        <end position="38"/>
    </location>
</feature>
<comment type="similarity">
    <text evidence="1">Belongs to the 4-toluene sulfonate uptake permease (TSUP) (TC 2.A.102) family.</text>
</comment>
<evidence type="ECO:0000313" key="5">
    <source>
        <dbReference type="Proteomes" id="UP000467840"/>
    </source>
</evidence>
<name>A0A6A6KDF5_HEVBR</name>
<protein>
    <recommendedName>
        <fullName evidence="6">Sulfite exporter TauE/SafE family protein</fullName>
    </recommendedName>
</protein>
<keyword evidence="3" id="KW-0812">Transmembrane</keyword>
<keyword evidence="3" id="KW-0472">Membrane</keyword>
<keyword evidence="3" id="KW-1133">Transmembrane helix</keyword>